<reference evidence="1 2" key="1">
    <citation type="submission" date="2016-05" db="EMBL/GenBank/DDBJ databases">
        <title>Comparative analysis of secretome profiles of manganese(II)-oxidizing ascomycete fungi.</title>
        <authorList>
            <consortium name="DOE Joint Genome Institute"/>
            <person name="Zeiner C.A."/>
            <person name="Purvine S.O."/>
            <person name="Zink E.M."/>
            <person name="Wu S."/>
            <person name="Pasa-Tolic L."/>
            <person name="Chaput D.L."/>
            <person name="Haridas S."/>
            <person name="Grigoriev I.V."/>
            <person name="Santelli C.M."/>
            <person name="Hansel C.M."/>
        </authorList>
    </citation>
    <scope>NUCLEOTIDE SEQUENCE [LARGE SCALE GENOMIC DNA]</scope>
    <source>
        <strain evidence="1 2">AP3s5-JAC2a</strain>
    </source>
</reference>
<dbReference type="GeneID" id="28770584"/>
<keyword evidence="2" id="KW-1185">Reference proteome</keyword>
<dbReference type="EMBL" id="KV441551">
    <property type="protein sequence ID" value="OAG07608.1"/>
    <property type="molecule type" value="Genomic_DNA"/>
</dbReference>
<evidence type="ECO:0000313" key="1">
    <source>
        <dbReference type="EMBL" id="OAG07608.1"/>
    </source>
</evidence>
<proteinExistence type="predicted"/>
<protein>
    <submittedName>
        <fullName evidence="1">Uncharacterized protein</fullName>
    </submittedName>
</protein>
<gene>
    <name evidence="1" type="ORF">CC84DRAFT_701654</name>
</gene>
<organism evidence="1 2">
    <name type="scientific">Paraphaeosphaeria sporulosa</name>
    <dbReference type="NCBI Taxonomy" id="1460663"/>
    <lineage>
        <taxon>Eukaryota</taxon>
        <taxon>Fungi</taxon>
        <taxon>Dikarya</taxon>
        <taxon>Ascomycota</taxon>
        <taxon>Pezizomycotina</taxon>
        <taxon>Dothideomycetes</taxon>
        <taxon>Pleosporomycetidae</taxon>
        <taxon>Pleosporales</taxon>
        <taxon>Massarineae</taxon>
        <taxon>Didymosphaeriaceae</taxon>
        <taxon>Paraphaeosphaeria</taxon>
    </lineage>
</organism>
<dbReference type="InParanoid" id="A0A177CL63"/>
<dbReference type="AlphaFoldDB" id="A0A177CL63"/>
<evidence type="ECO:0000313" key="2">
    <source>
        <dbReference type="Proteomes" id="UP000077069"/>
    </source>
</evidence>
<accession>A0A177CL63</accession>
<dbReference type="RefSeq" id="XP_018037973.1">
    <property type="nucleotide sequence ID" value="XM_018187098.1"/>
</dbReference>
<sequence length="117" mass="12954">MAVRNCPNRKFAWCIPVMPCWTDQPIVPRSVILLSWLVNAASSERSSLSSAIEQTLRRQLKGGCHSIPKRHCSTAGPAARASVQTVTTEMRGLARKWTRHAGRGTEAVGQRRYLVPS</sequence>
<dbReference type="Proteomes" id="UP000077069">
    <property type="component" value="Unassembled WGS sequence"/>
</dbReference>
<name>A0A177CL63_9PLEO</name>